<dbReference type="EMBL" id="UOFJ01000321">
    <property type="protein sequence ID" value="VAW68267.1"/>
    <property type="molecule type" value="Genomic_DNA"/>
</dbReference>
<gene>
    <name evidence="2" type="ORF">MNBD_GAMMA10-2381</name>
</gene>
<feature type="region of interest" description="Disordered" evidence="1">
    <location>
        <begin position="75"/>
        <end position="109"/>
    </location>
</feature>
<accession>A0A3B0XYA7</accession>
<feature type="compositionally biased region" description="Basic and acidic residues" evidence="1">
    <location>
        <begin position="33"/>
        <end position="46"/>
    </location>
</feature>
<sequence length="146" mass="16054">MEIALTGFNPQFDSSTSVEALRQRQRQQQDAQRPSERQDRPADNEQTRAQNNSGTPAQTAVESARVITGEVLSSETVRVSARSSDSRAGASVLARDAENEPSAFNEQATNRRIPVEQAIQTFQDNELLVLAEANPRQVSGIINEFV</sequence>
<dbReference type="AlphaFoldDB" id="A0A3B0XYA7"/>
<evidence type="ECO:0000313" key="2">
    <source>
        <dbReference type="EMBL" id="VAW68267.1"/>
    </source>
</evidence>
<feature type="region of interest" description="Disordered" evidence="1">
    <location>
        <begin position="1"/>
        <end position="61"/>
    </location>
</feature>
<name>A0A3B0XYA7_9ZZZZ</name>
<organism evidence="2">
    <name type="scientific">hydrothermal vent metagenome</name>
    <dbReference type="NCBI Taxonomy" id="652676"/>
    <lineage>
        <taxon>unclassified sequences</taxon>
        <taxon>metagenomes</taxon>
        <taxon>ecological metagenomes</taxon>
    </lineage>
</organism>
<feature type="compositionally biased region" description="Polar residues" evidence="1">
    <location>
        <begin position="8"/>
        <end position="18"/>
    </location>
</feature>
<reference evidence="2" key="1">
    <citation type="submission" date="2018-06" db="EMBL/GenBank/DDBJ databases">
        <authorList>
            <person name="Zhirakovskaya E."/>
        </authorList>
    </citation>
    <scope>NUCLEOTIDE SEQUENCE</scope>
</reference>
<protein>
    <submittedName>
        <fullName evidence="2">Uncharacterized protein</fullName>
    </submittedName>
</protein>
<evidence type="ECO:0000256" key="1">
    <source>
        <dbReference type="SAM" id="MobiDB-lite"/>
    </source>
</evidence>
<feature type="compositionally biased region" description="Polar residues" evidence="1">
    <location>
        <begin position="47"/>
        <end position="61"/>
    </location>
</feature>
<feature type="compositionally biased region" description="Low complexity" evidence="1">
    <location>
        <begin position="77"/>
        <end position="92"/>
    </location>
</feature>
<proteinExistence type="predicted"/>